<feature type="chain" id="PRO_5014139093" evidence="2">
    <location>
        <begin position="28"/>
        <end position="77"/>
    </location>
</feature>
<dbReference type="EMBL" id="KZ502674">
    <property type="protein sequence ID" value="PKU74541.1"/>
    <property type="molecule type" value="Genomic_DNA"/>
</dbReference>
<gene>
    <name evidence="3" type="ORF">MA16_Dca003744</name>
</gene>
<dbReference type="AlphaFoldDB" id="A0A2I0WFW9"/>
<evidence type="ECO:0000313" key="3">
    <source>
        <dbReference type="EMBL" id="PKU74541.1"/>
    </source>
</evidence>
<organism evidence="3 4">
    <name type="scientific">Dendrobium catenatum</name>
    <dbReference type="NCBI Taxonomy" id="906689"/>
    <lineage>
        <taxon>Eukaryota</taxon>
        <taxon>Viridiplantae</taxon>
        <taxon>Streptophyta</taxon>
        <taxon>Embryophyta</taxon>
        <taxon>Tracheophyta</taxon>
        <taxon>Spermatophyta</taxon>
        <taxon>Magnoliopsida</taxon>
        <taxon>Liliopsida</taxon>
        <taxon>Asparagales</taxon>
        <taxon>Orchidaceae</taxon>
        <taxon>Epidendroideae</taxon>
        <taxon>Malaxideae</taxon>
        <taxon>Dendrobiinae</taxon>
        <taxon>Dendrobium</taxon>
    </lineage>
</organism>
<reference evidence="3 4" key="2">
    <citation type="journal article" date="2017" name="Nature">
        <title>The Apostasia genome and the evolution of orchids.</title>
        <authorList>
            <person name="Zhang G.Q."/>
            <person name="Liu K.W."/>
            <person name="Li Z."/>
            <person name="Lohaus R."/>
            <person name="Hsiao Y.Y."/>
            <person name="Niu S.C."/>
            <person name="Wang J.Y."/>
            <person name="Lin Y.C."/>
            <person name="Xu Q."/>
            <person name="Chen L.J."/>
            <person name="Yoshida K."/>
            <person name="Fujiwara S."/>
            <person name="Wang Z.W."/>
            <person name="Zhang Y.Q."/>
            <person name="Mitsuda N."/>
            <person name="Wang M."/>
            <person name="Liu G.H."/>
            <person name="Pecoraro L."/>
            <person name="Huang H.X."/>
            <person name="Xiao X.J."/>
            <person name="Lin M."/>
            <person name="Wu X.Y."/>
            <person name="Wu W.L."/>
            <person name="Chen Y.Y."/>
            <person name="Chang S.B."/>
            <person name="Sakamoto S."/>
            <person name="Ohme-Takagi M."/>
            <person name="Yagi M."/>
            <person name="Zeng S.J."/>
            <person name="Shen C.Y."/>
            <person name="Yeh C.M."/>
            <person name="Luo Y.B."/>
            <person name="Tsai W.C."/>
            <person name="Van de Peer Y."/>
            <person name="Liu Z.J."/>
        </authorList>
    </citation>
    <scope>NUCLEOTIDE SEQUENCE [LARGE SCALE GENOMIC DNA]</scope>
    <source>
        <tissue evidence="3">The whole plant</tissue>
    </source>
</reference>
<evidence type="ECO:0000256" key="1">
    <source>
        <dbReference type="SAM" id="MobiDB-lite"/>
    </source>
</evidence>
<evidence type="ECO:0000256" key="2">
    <source>
        <dbReference type="SAM" id="SignalP"/>
    </source>
</evidence>
<sequence>MESYTSISHKLLMAAFLFLLLICPNQSARTLSDPLQIAAEGLTPSPGHRKLGRAGELTPPAPEANRYTPNHPSTPKP</sequence>
<keyword evidence="4" id="KW-1185">Reference proteome</keyword>
<reference evidence="3 4" key="1">
    <citation type="journal article" date="2016" name="Sci. Rep.">
        <title>The Dendrobium catenatum Lindl. genome sequence provides insights into polysaccharide synthase, floral development and adaptive evolution.</title>
        <authorList>
            <person name="Zhang G.Q."/>
            <person name="Xu Q."/>
            <person name="Bian C."/>
            <person name="Tsai W.C."/>
            <person name="Yeh C.M."/>
            <person name="Liu K.W."/>
            <person name="Yoshida K."/>
            <person name="Zhang L.S."/>
            <person name="Chang S.B."/>
            <person name="Chen F."/>
            <person name="Shi Y."/>
            <person name="Su Y.Y."/>
            <person name="Zhang Y.Q."/>
            <person name="Chen L.J."/>
            <person name="Yin Y."/>
            <person name="Lin M."/>
            <person name="Huang H."/>
            <person name="Deng H."/>
            <person name="Wang Z.W."/>
            <person name="Zhu S.L."/>
            <person name="Zhao X."/>
            <person name="Deng C."/>
            <person name="Niu S.C."/>
            <person name="Huang J."/>
            <person name="Wang M."/>
            <person name="Liu G.H."/>
            <person name="Yang H.J."/>
            <person name="Xiao X.J."/>
            <person name="Hsiao Y.Y."/>
            <person name="Wu W.L."/>
            <person name="Chen Y.Y."/>
            <person name="Mitsuda N."/>
            <person name="Ohme-Takagi M."/>
            <person name="Luo Y.B."/>
            <person name="Van de Peer Y."/>
            <person name="Liu Z.J."/>
        </authorList>
    </citation>
    <scope>NUCLEOTIDE SEQUENCE [LARGE SCALE GENOMIC DNA]</scope>
    <source>
        <tissue evidence="3">The whole plant</tissue>
    </source>
</reference>
<evidence type="ECO:0000313" key="4">
    <source>
        <dbReference type="Proteomes" id="UP000233837"/>
    </source>
</evidence>
<feature type="region of interest" description="Disordered" evidence="1">
    <location>
        <begin position="41"/>
        <end position="77"/>
    </location>
</feature>
<keyword evidence="2" id="KW-0732">Signal</keyword>
<proteinExistence type="predicted"/>
<protein>
    <submittedName>
        <fullName evidence="3">Uncharacterized protein</fullName>
    </submittedName>
</protein>
<name>A0A2I0WFW9_9ASPA</name>
<dbReference type="Proteomes" id="UP000233837">
    <property type="component" value="Unassembled WGS sequence"/>
</dbReference>
<feature type="signal peptide" evidence="2">
    <location>
        <begin position="1"/>
        <end position="27"/>
    </location>
</feature>
<accession>A0A2I0WFW9</accession>